<comment type="caution">
    <text evidence="1">The sequence shown here is derived from an EMBL/GenBank/DDBJ whole genome shotgun (WGS) entry which is preliminary data.</text>
</comment>
<dbReference type="Proteomes" id="UP000805193">
    <property type="component" value="Unassembled WGS sequence"/>
</dbReference>
<accession>A0AC60P8H3</accession>
<evidence type="ECO:0000313" key="1">
    <source>
        <dbReference type="EMBL" id="KAG0415547.1"/>
    </source>
</evidence>
<protein>
    <submittedName>
        <fullName evidence="1">Uncharacterized protein</fullName>
    </submittedName>
</protein>
<reference evidence="1 2" key="1">
    <citation type="journal article" date="2020" name="Cell">
        <title>Large-Scale Comparative Analyses of Tick Genomes Elucidate Their Genetic Diversity and Vector Capacities.</title>
        <authorList>
            <consortium name="Tick Genome and Microbiome Consortium (TIGMIC)"/>
            <person name="Jia N."/>
            <person name="Wang J."/>
            <person name="Shi W."/>
            <person name="Du L."/>
            <person name="Sun Y."/>
            <person name="Zhan W."/>
            <person name="Jiang J.F."/>
            <person name="Wang Q."/>
            <person name="Zhang B."/>
            <person name="Ji P."/>
            <person name="Bell-Sakyi L."/>
            <person name="Cui X.M."/>
            <person name="Yuan T.T."/>
            <person name="Jiang B.G."/>
            <person name="Yang W.F."/>
            <person name="Lam T.T."/>
            <person name="Chang Q.C."/>
            <person name="Ding S.J."/>
            <person name="Wang X.J."/>
            <person name="Zhu J.G."/>
            <person name="Ruan X.D."/>
            <person name="Zhao L."/>
            <person name="Wei J.T."/>
            <person name="Ye R.Z."/>
            <person name="Que T.C."/>
            <person name="Du C.H."/>
            <person name="Zhou Y.H."/>
            <person name="Cheng J.X."/>
            <person name="Dai P.F."/>
            <person name="Guo W.B."/>
            <person name="Han X.H."/>
            <person name="Huang E.J."/>
            <person name="Li L.F."/>
            <person name="Wei W."/>
            <person name="Gao Y.C."/>
            <person name="Liu J.Z."/>
            <person name="Shao H.Z."/>
            <person name="Wang X."/>
            <person name="Wang C.C."/>
            <person name="Yang T.C."/>
            <person name="Huo Q.B."/>
            <person name="Li W."/>
            <person name="Chen H.Y."/>
            <person name="Chen S.E."/>
            <person name="Zhou L.G."/>
            <person name="Ni X.B."/>
            <person name="Tian J.H."/>
            <person name="Sheng Y."/>
            <person name="Liu T."/>
            <person name="Pan Y.S."/>
            <person name="Xia L.Y."/>
            <person name="Li J."/>
            <person name="Zhao F."/>
            <person name="Cao W.C."/>
        </authorList>
    </citation>
    <scope>NUCLEOTIDE SEQUENCE [LARGE SCALE GENOMIC DNA]</scope>
    <source>
        <strain evidence="1">Iper-2018</strain>
    </source>
</reference>
<name>A0AC60P8H3_IXOPE</name>
<evidence type="ECO:0000313" key="2">
    <source>
        <dbReference type="Proteomes" id="UP000805193"/>
    </source>
</evidence>
<sequence>MKSLNLIGFWWALCAFELLSLKAYFECQTGNRCACCCCEDDVDLLPSVAEPQSYGGVIQSILHSGSVTTQELERSKNAASLNSEESQQFVSSSTIDVITQTLGLGVSTNGEAGAENALLGKADVGGNREEPSSADQLETADQAHKQVNATKDDGSGDQSDVGEAHKKVESETAGSKPDGTPQHQPEGVPESLKDEAIVPVLKEEVATKTSLDSASGTTRKKGEDASEEDRKESAEKMPTFVEWKQKMLAEHEKGGEQVPEVGGTLPKKKVSSPKSRRNYASYECGAKVLAANSEADGAGRVLNEQVDEYMLNPCKAKIWFVVELCEMIQVSQVDLANFELFSSMPKEFAVSVSDRYPTREWTSLGTFTALDQKAVQSFKLQSEAYGKYIKVELLSKYGSEHYCPLSLVRVFGTSMLDDYEQLVEKPQDPSQQQGADDDEEDRQGAAEKQVSKNVVDRAKDAVMSILKVLRRDQDGETVNTTENPPCTDLNSNCSVLNVSRLLPHNQTLEDQQRYQRRQQRCRLQSFGFYGSAFQACTTCSHFVPDPRFPQTIPETPACRFLRAAMGPEEDCPFYSTAFKETKATLAEDDPLENRSSGDARPTSSMESSTTLASDEAQPSSSSASLSDLGSSSTDAVADAVSSTTSLDATPTTKLVPLLEPIQTSSVKESIQVQSSDDPRENATAADIDVVLEVPKEEGAAKEEEPVPVVLLDSSSFATDVKPLSTTVATPPIAQVPTSVKTTPASSTILATAEKVAPTESAPSPAETTPASSSSVSAEQDGAVPVVPALRCEEGGPATTAAPPLSLQDELSTEAEAQLREASTMRPPVLDVTSLTGSQKESVFMRINNRIKALELNMSLSGQYLEELSRRYRRQMDDMQRAFNRTVGALNETAHAAAQREYSNHKKEFEEFLLNRNLPSTVRQKQMEAGTQETNTACTNDASQRDDNEEWPLLLSHPCKHSTLPTKEREAPADTRRSPTQTVVLKPTCKEKVHTFTGRDIYRTMEKAGIQNTDGFTVHLNEKSNTIAITTRNPRLTSKLLNIGAVEKAEKKYEMKPYMAISSNQQQLPQKTDTAKASTAEKITNTKALFERPSTTTESIEPLGPNRQAPDPASIETTLYHDEPTAMATQMLQNSSVTQRMASLDQRPDSPTRLGLNPREADTTPDLTWTTRNLRVTWHTKPDPMGSDHLPISIKLHISVGARKKVHFIRWDRFRMLLGESSTEDLTRRIQLAMAGAKEEYRVREDAPTPDLHLLNLWASRLQALQRYRKKKRDKKLKIKLNLATARAKRYTLELSRLKWQTHCGSFNEKTGLGKAWRSYKGMCGKTKSKGTGANLALKLGISEAELAIQAGNSFFPQPTTSPLNSCYERSQTDDQAPEDAPFNKGELLAAIATAKCNAAPGPDHYTRLTDLRSAAQMNSLEDIANEARRSQLDRLERSPAGLIILQMLGKTPQHSLHIAPPNPPWEDEAVVDLKPTPKNQNRTQPKRRESKVKRHRKEVEAILKQGTAEVIYTDAARNEDGTTAIAMYSAGTGESKSKYLLNSSSTKTAELLFAVHWALEEQVQCNPAAHMYVYTDSSEAVKACRRTDCRNKIAKDIKHTAKILRLHGGSLQIAWIPGHQGIPGNEEAHETARIELQASHAASGHEGSLVTTQPEDLDLDELKEATLTPVLRRKFYRSHEEDDPGPDFSCKTCKTPALWDCEANKQLRQDALLSIPEDARPQTYEEWDLRQQAALVRLQQQLENLTQVVDSLVAERQTLSRQVFESHVCLILIEAIVLATVFSLCLRRTQQHPTQQATQLVHPLQADRVSSSELRPQQAVNRVVLKRRSVSAGNDDQRIQEFVNVAEKKQKPSAETLSRENSFLIVEPVVPIVMEKTPPKEKVKKYKVLINTTGPSETALPAAIGQHPTSDQSQQAVMSKSFFVLPGPAVAKSASADKVTSSAGVLFSNGASQCADAAVTVLPTQAAKGGTKPPPENTGCNGHGGGGGGGRNRTARGGRQADCVRWNGTTNGYGCCDRDDRLGLVKFLRLPGKTPV</sequence>
<dbReference type="EMBL" id="JABSTQ010011056">
    <property type="protein sequence ID" value="KAG0415547.1"/>
    <property type="molecule type" value="Genomic_DNA"/>
</dbReference>
<proteinExistence type="predicted"/>
<organism evidence="1 2">
    <name type="scientific">Ixodes persulcatus</name>
    <name type="common">Taiga tick</name>
    <dbReference type="NCBI Taxonomy" id="34615"/>
    <lineage>
        <taxon>Eukaryota</taxon>
        <taxon>Metazoa</taxon>
        <taxon>Ecdysozoa</taxon>
        <taxon>Arthropoda</taxon>
        <taxon>Chelicerata</taxon>
        <taxon>Arachnida</taxon>
        <taxon>Acari</taxon>
        <taxon>Parasitiformes</taxon>
        <taxon>Ixodida</taxon>
        <taxon>Ixodoidea</taxon>
        <taxon>Ixodidae</taxon>
        <taxon>Ixodinae</taxon>
        <taxon>Ixodes</taxon>
    </lineage>
</organism>
<gene>
    <name evidence="1" type="ORF">HPB47_007272</name>
</gene>
<keyword evidence="2" id="KW-1185">Reference proteome</keyword>